<keyword evidence="3" id="KW-1185">Reference proteome</keyword>
<sequence>MYAKKVIELGNLPNIKLSDSRFGIRKVDVLEDRLCIISENLLNFFTLSRNHENARLISSWTVEYKGEFILDGRLIDFGLFIVLTNLSIYLLVLDNESITEAKAVRHEYTQFIDNSQIILADNIFIRKNGLKCINVVVSCSSGFFLVSVEQLKSEYCIRVGSIISTQKKGIIIPIEDEIILVDSSKIQKFHIYDDISKCLVVDSLPIGEIISKSIGECNIEVICNYKDVNNNVINVVFLTISDRLKFNGIEITISSTNLTPIQTKLFKVNDLDQLISVFQAKSSDNMLVKMVTYDFGVIIYEVDDFFSETCLACYNNINKTFTPFVSKNPNNTNILYAGCTFEEETDKLCINIIEKESNSNIVIRNISNFDDFDYQIDKPADLSLQEILNGRIDGFLPLSTVISLFKKFISISEESDYHLIFEYIEKIPLHNIEDTITLYSSIISALEAVNSDKINIMRMNYLTQKSITFDFIYKNNDRKLEVALGACLENNSNEMEMETSWNILSKKFSRCDLGKLCNCLLSLNLIDEFFFLFNRHYIHFGNGDETSRSEAILELLENIPVNLPDEIEKEIPSWLVNQVFPFVIDKDKLLNWIADRTITLEHISNGDIDRCIFLLSSIFVNEYSDLNNQILPKQIVSNGIFWAGSGDKRNSICKTLTNKINQVYWALLECKDLKNKYKLEIGFSSIYNKKISSRDIAYTLLSRISSSELLNYEIKNNVIPFCRLRGLDTDQIILEYLIDLISSINYDMLENNTYTVNNRTYYQPRIISLINSISDDEYRAYALLQYLSLSNKLFTTDHDGNFKFSTRSEMDYLMSYARSLSLDSRNSSELKNRIALLDAQNLLSRYNLDNMASIILFEKNAPRRLIMHVISQVDTGIESFKDAMFLIEYLKREANTYFMSISEAFCVRLRFLIFKRTSVVEWEKINRKSIIEIRYTILEEEISDMLSIVDCKNICRVTQQFVCFVWQFLDYYSPSCNRSHKLRVKCEIATYSAIVALRELFKSSQDNKLEIRQRTFWISKELFNTLIRLQQLQFEFGIFLRPSDLMVDKMDHDKECLLEREGETNNVYLDPYQAKNTLSNPFGMSEAVANKEIYKENINPEWKNGYLQIYKESCYERMCEIFDTYAQPIIELSNSNGVKTGVFTKLLRLGCLIGVDESYVRRTMIRHSIREGGKMCIFKRLAQELYKTPSPKNAMTIVDEVQNIILNLRTVNEFHGNNEIRENYKVTHINGPGLLFIFSKLLQVVATCIPYFPVRLISFILALSSDILWALDFLVHASDAVYQLEDLGESFISDLNDDHIFSKVIVSSLTNLNYISMDSNRSYYKEICTLYPFIDAKKTTIKFLSYKIRICKEISKQISADKIYISPFITYNLWTDSVLWTIQNDGNMSINSTKYIQGLRESIDTLAKQLYQFECLSLAMSICLKHPLLISDMKLVLNINTEFFRKVLNGRDPMDGQLCMALSSTLEKKDSWNVFVQSLNPSNILDKYYRAQRMARIGWDLGILFNHYSMRKEMEDLHKQSKWCNRFRELRIDFDQSLFFQKQDSQINIEYKKSIIHKLIKNSNFDLIICLQYAKDYNINDEYVLFLWSKQMILYYFDPKFELKMQNILSFITPELGGKIFENTFELISSFDYERLIFVLNWRNQNCSYATAFSSSKEISSKKDHMHGYSTSSSFTDGNIGSNESKVATMVSVASKLEILKLLSSHKRFCSADFSEKEFIRCEIEKISTTYEPLENMDHRLKSRIQSRIPFHYLIKNPIDALKYEINDETIYKIKRISQYLGIQMITIDIQFVWNIVLSRKIKCLLENNQLEKDSGVVQEYCLKLVENDKVLLRYIESIASFDLESGIAVALLIIDELPLSIAKIKLIEWCESKLGKIDEVSLKKGYPAISTKFMESNKYNESILDIGSYLKSKKSLISSTLILKKYGLDKVFSKLIEETNDISILINSLYYYLTPLISEGPYWKFKNKLQETVCQSFCIQYQKEREAIAADIKNHSIVKSTELSPNFNLSKRFNLFIDEISYVYLSDIRKIRMRVIKNLLCKPFETPYEAIKNRLPNNMRQIFVDIENSGLVEGLDKWYKKKTFCSKHYNTYIDRVSFICGGIPLNDAILLLLSISFKDSVSNSYSTKCNALRTLFQIASIKSIQKRYPKYDDLQVIWLHNYYMIYFNDLHIPQDFSKFYLSEKVGLARSLWREYNSRRISIEPVKSNHYFERNEGVGEVGFSNRKKKMRCVANKENEYTNTIASKPHFQNLDAKLNNILYLITKLCLDFEIFDSTLFSNTIKNLYLQIFDINDIRIFCDLICTSYTNGYIYNIPINKSIIDVWNILVIDPISVLKNSIDSISDLIIKYGSNNTEIKECVYDNLFLNLPNIRYIIPMLAKVYNKCPITPFIKIEELLNSLFDLLNSIIDLKEIVSKQIMCHNIKTGSYNRLISHVISFLTTLAIDISEDNTINCVKRRYTIPSFEHDNSPCASEVSSIFDIIIIELMYSYISPIDLHYTLFSKNREKMINQITEKESNYKLLPYMIYSTSSKLLVSALSLELIKRDNSQLFFDTGRILKDLVHLRREPQIEEIFVAESIKANKVYEFICCKYNETYNAESVKIIKRCIEFYKIETVIPYIVKFLSGEVKSESEIIDQINQLENNGLNSHEQRCDNPTEQEI</sequence>
<dbReference type="Pfam" id="PF24515">
    <property type="entry name" value="ARM_KNTC1_3rd"/>
    <property type="match status" value="1"/>
</dbReference>
<evidence type="ECO:0000259" key="1">
    <source>
        <dbReference type="Pfam" id="PF24515"/>
    </source>
</evidence>
<protein>
    <recommendedName>
        <fullName evidence="1">KNTC1 third ARM-repeats domain-containing protein</fullName>
    </recommendedName>
</protein>
<proteinExistence type="predicted"/>
<dbReference type="Proteomes" id="UP001071777">
    <property type="component" value="Unassembled WGS sequence"/>
</dbReference>
<accession>A0ABQ8P6K1</accession>
<reference evidence="2" key="1">
    <citation type="submission" date="2022-10" db="EMBL/GenBank/DDBJ databases">
        <title>Adaptive evolution leads to modifications in subtelomeric GC content in a zoonotic Cryptosporidium species.</title>
        <authorList>
            <person name="Li J."/>
            <person name="Feng Y."/>
            <person name="Xiao L."/>
        </authorList>
    </citation>
    <scope>NUCLEOTIDE SEQUENCE</scope>
    <source>
        <strain evidence="2">25894</strain>
    </source>
</reference>
<gene>
    <name evidence="2" type="ORF">OJ252_2096</name>
</gene>
<evidence type="ECO:0000313" key="2">
    <source>
        <dbReference type="EMBL" id="KAJ1609788.1"/>
    </source>
</evidence>
<dbReference type="InterPro" id="IPR055405">
    <property type="entry name" value="ARM_KNTC1_3rd"/>
</dbReference>
<dbReference type="PANTHER" id="PTHR15688:SF1">
    <property type="entry name" value="KINETOCHORE-ASSOCIATED PROTEIN 1"/>
    <property type="match status" value="1"/>
</dbReference>
<organism evidence="2 3">
    <name type="scientific">Cryptosporidium canis</name>
    <dbReference type="NCBI Taxonomy" id="195482"/>
    <lineage>
        <taxon>Eukaryota</taxon>
        <taxon>Sar</taxon>
        <taxon>Alveolata</taxon>
        <taxon>Apicomplexa</taxon>
        <taxon>Conoidasida</taxon>
        <taxon>Coccidia</taxon>
        <taxon>Eucoccidiorida</taxon>
        <taxon>Eimeriorina</taxon>
        <taxon>Cryptosporidiidae</taxon>
        <taxon>Cryptosporidium</taxon>
    </lineage>
</organism>
<dbReference type="EMBL" id="JAPCXB010000077">
    <property type="protein sequence ID" value="KAJ1609788.1"/>
    <property type="molecule type" value="Genomic_DNA"/>
</dbReference>
<feature type="domain" description="KNTC1 third ARM-repeats" evidence="1">
    <location>
        <begin position="1441"/>
        <end position="1640"/>
    </location>
</feature>
<dbReference type="PANTHER" id="PTHR15688">
    <property type="entry name" value="KINETOCHORE-ASSOCIATED PROTEIN 1"/>
    <property type="match status" value="1"/>
</dbReference>
<dbReference type="InterPro" id="IPR052802">
    <property type="entry name" value="KNTC1"/>
</dbReference>
<comment type="caution">
    <text evidence="2">The sequence shown here is derived from an EMBL/GenBank/DDBJ whole genome shotgun (WGS) entry which is preliminary data.</text>
</comment>
<name>A0ABQ8P6K1_9CRYT</name>
<evidence type="ECO:0000313" key="3">
    <source>
        <dbReference type="Proteomes" id="UP001071777"/>
    </source>
</evidence>